<protein>
    <recommendedName>
        <fullName evidence="4">CCD97-like C-terminal domain-containing protein</fullName>
    </recommendedName>
</protein>
<accession>A0A8H3ATG5</accession>
<evidence type="ECO:0000313" key="3">
    <source>
        <dbReference type="Proteomes" id="UP000663841"/>
    </source>
</evidence>
<organism evidence="2 3">
    <name type="scientific">Rhizoctonia solani</name>
    <dbReference type="NCBI Taxonomy" id="456999"/>
    <lineage>
        <taxon>Eukaryota</taxon>
        <taxon>Fungi</taxon>
        <taxon>Dikarya</taxon>
        <taxon>Basidiomycota</taxon>
        <taxon>Agaricomycotina</taxon>
        <taxon>Agaricomycetes</taxon>
        <taxon>Cantharellales</taxon>
        <taxon>Ceratobasidiaceae</taxon>
        <taxon>Rhizoctonia</taxon>
    </lineage>
</organism>
<name>A0A8H3ATG5_9AGAM</name>
<feature type="compositionally biased region" description="Acidic residues" evidence="1">
    <location>
        <begin position="110"/>
        <end position="123"/>
    </location>
</feature>
<sequence>MSHFHLIPWFSSTHTRKRLLELVSTEPKLLDPDVLSKSDPGVWDLVNWEDEDEAETDERDWASNQFQDGNKMHIGKIGELLAELEGERRRERERAVRRQALVARAREEETLQEEEESSDDEESAPAGPEQLRPDPAEEDIRRTIRERFIAGLLTNVDYDQVDWEERWDPDDGDNEERWFDEEEES</sequence>
<comment type="caution">
    <text evidence="2">The sequence shown here is derived from an EMBL/GenBank/DDBJ whole genome shotgun (WGS) entry which is preliminary data.</text>
</comment>
<feature type="region of interest" description="Disordered" evidence="1">
    <location>
        <begin position="102"/>
        <end position="140"/>
    </location>
</feature>
<dbReference type="AlphaFoldDB" id="A0A8H3ATG5"/>
<proteinExistence type="predicted"/>
<feature type="compositionally biased region" description="Basic and acidic residues" evidence="1">
    <location>
        <begin position="131"/>
        <end position="140"/>
    </location>
</feature>
<dbReference type="EMBL" id="CAJMWW010000092">
    <property type="protein sequence ID" value="CAE6439346.1"/>
    <property type="molecule type" value="Genomic_DNA"/>
</dbReference>
<evidence type="ECO:0008006" key="4">
    <source>
        <dbReference type="Google" id="ProtNLM"/>
    </source>
</evidence>
<gene>
    <name evidence="2" type="ORF">RDB_LOCUS91792</name>
</gene>
<dbReference type="Proteomes" id="UP000663841">
    <property type="component" value="Unassembled WGS sequence"/>
</dbReference>
<evidence type="ECO:0000313" key="2">
    <source>
        <dbReference type="EMBL" id="CAE6439346.1"/>
    </source>
</evidence>
<feature type="region of interest" description="Disordered" evidence="1">
    <location>
        <begin position="160"/>
        <end position="185"/>
    </location>
</feature>
<reference evidence="2" key="1">
    <citation type="submission" date="2021-01" db="EMBL/GenBank/DDBJ databases">
        <authorList>
            <person name="Kaushik A."/>
        </authorList>
    </citation>
    <scope>NUCLEOTIDE SEQUENCE</scope>
    <source>
        <strain evidence="2">AG3-T5</strain>
    </source>
</reference>
<evidence type="ECO:0000256" key="1">
    <source>
        <dbReference type="SAM" id="MobiDB-lite"/>
    </source>
</evidence>